<reference evidence="3 4" key="1">
    <citation type="submission" date="2024-07" db="EMBL/GenBank/DDBJ databases">
        <title>Novosphingobium kalidii RD2P27.</title>
        <authorList>
            <person name="Sun J.-Q."/>
        </authorList>
    </citation>
    <scope>NUCLEOTIDE SEQUENCE [LARGE SCALE GENOMIC DNA]</scope>
    <source>
        <strain evidence="3 4">RD2P27</strain>
    </source>
</reference>
<dbReference type="InterPro" id="IPR029044">
    <property type="entry name" value="Nucleotide-diphossugar_trans"/>
</dbReference>
<keyword evidence="1" id="KW-0460">Magnesium</keyword>
<dbReference type="Pfam" id="PF12804">
    <property type="entry name" value="NTP_transf_3"/>
    <property type="match status" value="1"/>
</dbReference>
<sequence>MRLAAVVLAAGSGRRFGSDKLSASFQHEPLVFHAIRAARAAPVGRVIVVAHPALDLGSWPDKPCTEVIRLASSALSDSLRAGVCASGDVDGLFVFLGDMPLVPHDIAGRLAERLGDHYAVMPSHDGRPGHPVLLSQRAFADVLKLKGDAGAGKLLRGRDDVVFEDCPDPLVHLDVDRPDDLGWLASHGRERE</sequence>
<organism evidence="3 4">
    <name type="scientific">Novosphingobium kalidii</name>
    <dbReference type="NCBI Taxonomy" id="3230299"/>
    <lineage>
        <taxon>Bacteria</taxon>
        <taxon>Pseudomonadati</taxon>
        <taxon>Pseudomonadota</taxon>
        <taxon>Alphaproteobacteria</taxon>
        <taxon>Sphingomonadales</taxon>
        <taxon>Sphingomonadaceae</taxon>
        <taxon>Novosphingobium</taxon>
    </lineage>
</organism>
<dbReference type="CDD" id="cd04182">
    <property type="entry name" value="GT_2_like_f"/>
    <property type="match status" value="1"/>
</dbReference>
<protein>
    <submittedName>
        <fullName evidence="3">Nucleotidyltransferase family protein</fullName>
    </submittedName>
</protein>
<keyword evidence="4" id="KW-1185">Reference proteome</keyword>
<proteinExistence type="predicted"/>
<dbReference type="SUPFAM" id="SSF53448">
    <property type="entry name" value="Nucleotide-diphospho-sugar transferases"/>
    <property type="match status" value="1"/>
</dbReference>
<evidence type="ECO:0000259" key="2">
    <source>
        <dbReference type="Pfam" id="PF12804"/>
    </source>
</evidence>
<evidence type="ECO:0000313" key="4">
    <source>
        <dbReference type="Proteomes" id="UP001548713"/>
    </source>
</evidence>
<dbReference type="InterPro" id="IPR025877">
    <property type="entry name" value="MobA-like_NTP_Trfase"/>
</dbReference>
<comment type="caution">
    <text evidence="3">The sequence shown here is derived from an EMBL/GenBank/DDBJ whole genome shotgun (WGS) entry which is preliminary data.</text>
</comment>
<evidence type="ECO:0000313" key="3">
    <source>
        <dbReference type="EMBL" id="MET1755267.1"/>
    </source>
</evidence>
<dbReference type="Proteomes" id="UP001548713">
    <property type="component" value="Unassembled WGS sequence"/>
</dbReference>
<dbReference type="PANTHER" id="PTHR43777">
    <property type="entry name" value="MOLYBDENUM COFACTOR CYTIDYLYLTRANSFERASE"/>
    <property type="match status" value="1"/>
</dbReference>
<dbReference type="Gene3D" id="3.90.550.10">
    <property type="entry name" value="Spore Coat Polysaccharide Biosynthesis Protein SpsA, Chain A"/>
    <property type="match status" value="1"/>
</dbReference>
<name>A0ABV2D065_9SPHN</name>
<dbReference type="EMBL" id="JBEWLY010000013">
    <property type="protein sequence ID" value="MET1755267.1"/>
    <property type="molecule type" value="Genomic_DNA"/>
</dbReference>
<evidence type="ECO:0000256" key="1">
    <source>
        <dbReference type="ARBA" id="ARBA00022842"/>
    </source>
</evidence>
<dbReference type="RefSeq" id="WP_353983741.1">
    <property type="nucleotide sequence ID" value="NZ_JBEWLY010000013.1"/>
</dbReference>
<dbReference type="PANTHER" id="PTHR43777:SF1">
    <property type="entry name" value="MOLYBDENUM COFACTOR CYTIDYLYLTRANSFERASE"/>
    <property type="match status" value="1"/>
</dbReference>
<gene>
    <name evidence="3" type="ORF">ABVV53_07330</name>
</gene>
<accession>A0ABV2D065</accession>
<feature type="domain" description="MobA-like NTP transferase" evidence="2">
    <location>
        <begin position="5"/>
        <end position="159"/>
    </location>
</feature>